<keyword evidence="9" id="KW-0694">RNA-binding</keyword>
<evidence type="ECO:0000256" key="4">
    <source>
        <dbReference type="ARBA" id="ARBA00022448"/>
    </source>
</evidence>
<dbReference type="Proteomes" id="UP001396334">
    <property type="component" value="Unassembled WGS sequence"/>
</dbReference>
<keyword evidence="6" id="KW-0406">Ion transport</keyword>
<evidence type="ECO:0000313" key="13">
    <source>
        <dbReference type="Proteomes" id="UP001396334"/>
    </source>
</evidence>
<feature type="region of interest" description="Disordered" evidence="10">
    <location>
        <begin position="1"/>
        <end position="37"/>
    </location>
</feature>
<comment type="similarity">
    <text evidence="2">Belongs to the ATPase delta chain family.</text>
</comment>
<feature type="compositionally biased region" description="Basic and acidic residues" evidence="10">
    <location>
        <begin position="294"/>
        <end position="306"/>
    </location>
</feature>
<dbReference type="InterPro" id="IPR026015">
    <property type="entry name" value="ATP_synth_OSCP/delta_N_sf"/>
</dbReference>
<evidence type="ECO:0000256" key="9">
    <source>
        <dbReference type="PROSITE-ProRule" id="PRU00176"/>
    </source>
</evidence>
<gene>
    <name evidence="12" type="ORF">V6N11_037255</name>
</gene>
<dbReference type="InterPro" id="IPR000504">
    <property type="entry name" value="RRM_dom"/>
</dbReference>
<dbReference type="InterPro" id="IPR012677">
    <property type="entry name" value="Nucleotide-bd_a/b_plait_sf"/>
</dbReference>
<dbReference type="PRINTS" id="PR00125">
    <property type="entry name" value="ATPASEDELTA"/>
</dbReference>
<comment type="subcellular location">
    <subcellularLocation>
        <location evidence="1">Membrane</location>
    </subcellularLocation>
</comment>
<keyword evidence="5" id="KW-0375">Hydrogen ion transport</keyword>
<comment type="caution">
    <text evidence="12">The sequence shown here is derived from an EMBL/GenBank/DDBJ whole genome shotgun (WGS) entry which is preliminary data.</text>
</comment>
<keyword evidence="8" id="KW-0066">ATP synthesis</keyword>
<dbReference type="InterPro" id="IPR035979">
    <property type="entry name" value="RBD_domain_sf"/>
</dbReference>
<dbReference type="SUPFAM" id="SSF54928">
    <property type="entry name" value="RNA-binding domain, RBD"/>
    <property type="match status" value="1"/>
</dbReference>
<dbReference type="NCBIfam" id="TIGR01145">
    <property type="entry name" value="ATP_synt_delta"/>
    <property type="match status" value="1"/>
</dbReference>
<feature type="region of interest" description="Disordered" evidence="10">
    <location>
        <begin position="294"/>
        <end position="347"/>
    </location>
</feature>
<dbReference type="SUPFAM" id="SSF47928">
    <property type="entry name" value="N-terminal domain of the delta subunit of the F1F0-ATP synthase"/>
    <property type="match status" value="1"/>
</dbReference>
<feature type="domain" description="RRM" evidence="11">
    <location>
        <begin position="224"/>
        <end position="293"/>
    </location>
</feature>
<evidence type="ECO:0000256" key="7">
    <source>
        <dbReference type="ARBA" id="ARBA00023136"/>
    </source>
</evidence>
<dbReference type="PROSITE" id="PS50102">
    <property type="entry name" value="RRM"/>
    <property type="match status" value="1"/>
</dbReference>
<keyword evidence="7" id="KW-0472">Membrane</keyword>
<evidence type="ECO:0000256" key="2">
    <source>
        <dbReference type="ARBA" id="ARBA00007046"/>
    </source>
</evidence>
<keyword evidence="13" id="KW-1185">Reference proteome</keyword>
<evidence type="ECO:0000256" key="5">
    <source>
        <dbReference type="ARBA" id="ARBA00022781"/>
    </source>
</evidence>
<dbReference type="Gene3D" id="1.10.520.20">
    <property type="entry name" value="N-terminal domain of the delta subunit of the F1F0-ATP synthase"/>
    <property type="match status" value="1"/>
</dbReference>
<dbReference type="PANTHER" id="PTHR11910">
    <property type="entry name" value="ATP SYNTHASE DELTA CHAIN"/>
    <property type="match status" value="1"/>
</dbReference>
<dbReference type="InterPro" id="IPR000711">
    <property type="entry name" value="ATPase_OSCP/dsu"/>
</dbReference>
<dbReference type="SMART" id="SM00360">
    <property type="entry name" value="RRM"/>
    <property type="match status" value="1"/>
</dbReference>
<keyword evidence="4" id="KW-0813">Transport</keyword>
<accession>A0ABR2P0T8</accession>
<evidence type="ECO:0000256" key="10">
    <source>
        <dbReference type="SAM" id="MobiDB-lite"/>
    </source>
</evidence>
<evidence type="ECO:0000256" key="8">
    <source>
        <dbReference type="ARBA" id="ARBA00023310"/>
    </source>
</evidence>
<dbReference type="Pfam" id="PF00076">
    <property type="entry name" value="RRM_1"/>
    <property type="match status" value="1"/>
</dbReference>
<evidence type="ECO:0000259" key="11">
    <source>
        <dbReference type="PROSITE" id="PS50102"/>
    </source>
</evidence>
<protein>
    <recommendedName>
        <fullName evidence="11">RRM domain-containing protein</fullName>
    </recommendedName>
</protein>
<sequence length="362" mass="41028">MAPLSSSVSTLRTTNFNSTPRELHHLKTPTRPCQLPPPPSPLCSLSFSTTTKTTPFSAHQSTLFTHKSLTSLGSSHLTPSPTHIHRNPATGYAAALLDIAQCNGSVDSVQHDVQKFARLLRNSQIQALLNDPSLGYKEKGEAVKELARKGKFNKHLVSLLKLLVEKNKLEMVSEVLDEFERIYDGLIDTKLVWISSEKMIGEDRLFKIAKRIQEISGAAKVKVKNLVADKLPKRSNFSFMERDILRHFEPYGKVHHVRIRRNFAFVQFSTQEEATKALEATQRRVVSVEYALRDDDERDDRNDSPRRGGGFGRSGDSPYARSPSPAYRRRPSPDYGRARSPVYNRYNGPAYDRNRSPIWYCF</sequence>
<evidence type="ECO:0000313" key="12">
    <source>
        <dbReference type="EMBL" id="KAK8982078.1"/>
    </source>
</evidence>
<dbReference type="Pfam" id="PF00213">
    <property type="entry name" value="OSCP"/>
    <property type="match status" value="1"/>
</dbReference>
<reference evidence="12 13" key="1">
    <citation type="journal article" date="2024" name="G3 (Bethesda)">
        <title>Genome assembly of Hibiscus sabdariffa L. provides insights into metabolisms of medicinal natural products.</title>
        <authorList>
            <person name="Kim T."/>
        </authorList>
    </citation>
    <scope>NUCLEOTIDE SEQUENCE [LARGE SCALE GENOMIC DNA]</scope>
    <source>
        <strain evidence="12">TK-2024</strain>
        <tissue evidence="12">Old leaves</tissue>
    </source>
</reference>
<feature type="compositionally biased region" description="Polar residues" evidence="10">
    <location>
        <begin position="1"/>
        <end position="20"/>
    </location>
</feature>
<dbReference type="EMBL" id="JBBPBN010000086">
    <property type="protein sequence ID" value="KAK8982078.1"/>
    <property type="molecule type" value="Genomic_DNA"/>
</dbReference>
<name>A0ABR2P0T8_9ROSI</name>
<evidence type="ECO:0000256" key="6">
    <source>
        <dbReference type="ARBA" id="ARBA00023065"/>
    </source>
</evidence>
<feature type="compositionally biased region" description="Low complexity" evidence="10">
    <location>
        <begin position="314"/>
        <end position="326"/>
    </location>
</feature>
<dbReference type="Gene3D" id="3.30.70.330">
    <property type="match status" value="1"/>
</dbReference>
<evidence type="ECO:0000256" key="1">
    <source>
        <dbReference type="ARBA" id="ARBA00004370"/>
    </source>
</evidence>
<evidence type="ECO:0000256" key="3">
    <source>
        <dbReference type="ARBA" id="ARBA00011648"/>
    </source>
</evidence>
<organism evidence="12 13">
    <name type="scientific">Hibiscus sabdariffa</name>
    <name type="common">roselle</name>
    <dbReference type="NCBI Taxonomy" id="183260"/>
    <lineage>
        <taxon>Eukaryota</taxon>
        <taxon>Viridiplantae</taxon>
        <taxon>Streptophyta</taxon>
        <taxon>Embryophyta</taxon>
        <taxon>Tracheophyta</taxon>
        <taxon>Spermatophyta</taxon>
        <taxon>Magnoliopsida</taxon>
        <taxon>eudicotyledons</taxon>
        <taxon>Gunneridae</taxon>
        <taxon>Pentapetalae</taxon>
        <taxon>rosids</taxon>
        <taxon>malvids</taxon>
        <taxon>Malvales</taxon>
        <taxon>Malvaceae</taxon>
        <taxon>Malvoideae</taxon>
        <taxon>Hibiscus</taxon>
    </lineage>
</organism>
<comment type="subunit">
    <text evidence="3">F-type ATPases have 2 components, CF(1) - the catalytic core - and CF(0) - the membrane proton channel. CF(1) has five subunits: alpha(3), beta(3), gamma(1), delta(1), epsilon(1). CF(0) has three main subunits: a, b and c.</text>
</comment>
<proteinExistence type="inferred from homology"/>